<sequence length="104" mass="10598">MPSASYALGTILRALSPSLSAVYLPLHTYTPTRTRCTSPVPGHSHSRPSGCALLSIARSAAPACSAAGPGLARRSRAPVASPSGDCPNFLLYGGNTATCNRMGV</sequence>
<keyword evidence="2" id="KW-1185">Reference proteome</keyword>
<organism evidence="1 2">
    <name type="scientific">Bipolaris victoriae (strain FI3)</name>
    <name type="common">Victoria blight of oats agent</name>
    <name type="synonym">Cochliobolus victoriae</name>
    <dbReference type="NCBI Taxonomy" id="930091"/>
    <lineage>
        <taxon>Eukaryota</taxon>
        <taxon>Fungi</taxon>
        <taxon>Dikarya</taxon>
        <taxon>Ascomycota</taxon>
        <taxon>Pezizomycotina</taxon>
        <taxon>Dothideomycetes</taxon>
        <taxon>Pleosporomycetidae</taxon>
        <taxon>Pleosporales</taxon>
        <taxon>Pleosporineae</taxon>
        <taxon>Pleosporaceae</taxon>
        <taxon>Bipolaris</taxon>
    </lineage>
</organism>
<reference evidence="1 2" key="1">
    <citation type="journal article" date="2013" name="PLoS Genet.">
        <title>Comparative genome structure, secondary metabolite, and effector coding capacity across Cochliobolus pathogens.</title>
        <authorList>
            <person name="Condon B.J."/>
            <person name="Leng Y."/>
            <person name="Wu D."/>
            <person name="Bushley K.E."/>
            <person name="Ohm R.A."/>
            <person name="Otillar R."/>
            <person name="Martin J."/>
            <person name="Schackwitz W."/>
            <person name="Grimwood J."/>
            <person name="MohdZainudin N."/>
            <person name="Xue C."/>
            <person name="Wang R."/>
            <person name="Manning V.A."/>
            <person name="Dhillon B."/>
            <person name="Tu Z.J."/>
            <person name="Steffenson B.J."/>
            <person name="Salamov A."/>
            <person name="Sun H."/>
            <person name="Lowry S."/>
            <person name="LaButti K."/>
            <person name="Han J."/>
            <person name="Copeland A."/>
            <person name="Lindquist E."/>
            <person name="Barry K."/>
            <person name="Schmutz J."/>
            <person name="Baker S.E."/>
            <person name="Ciuffetti L.M."/>
            <person name="Grigoriev I.V."/>
            <person name="Zhong S."/>
            <person name="Turgeon B.G."/>
        </authorList>
    </citation>
    <scope>NUCLEOTIDE SEQUENCE [LARGE SCALE GENOMIC DNA]</scope>
    <source>
        <strain evidence="1 2">FI3</strain>
    </source>
</reference>
<dbReference type="AlphaFoldDB" id="W7EI52"/>
<dbReference type="EMBL" id="KI968726">
    <property type="protein sequence ID" value="EUN27796.1"/>
    <property type="molecule type" value="Genomic_DNA"/>
</dbReference>
<accession>W7EI52</accession>
<proteinExistence type="predicted"/>
<dbReference type="GeneID" id="26260378"/>
<dbReference type="HOGENOM" id="CLU_181663_0_0_1"/>
<dbReference type="Proteomes" id="UP000054337">
    <property type="component" value="Unassembled WGS sequence"/>
</dbReference>
<dbReference type="RefSeq" id="XP_014557397.1">
    <property type="nucleotide sequence ID" value="XM_014701911.1"/>
</dbReference>
<dbReference type="OrthoDB" id="10359069at2759"/>
<evidence type="ECO:0000313" key="1">
    <source>
        <dbReference type="EMBL" id="EUN27796.1"/>
    </source>
</evidence>
<protein>
    <submittedName>
        <fullName evidence="1">Uncharacterized protein</fullName>
    </submittedName>
</protein>
<gene>
    <name evidence="1" type="ORF">COCVIDRAFT_97270</name>
</gene>
<evidence type="ECO:0000313" key="2">
    <source>
        <dbReference type="Proteomes" id="UP000054337"/>
    </source>
</evidence>
<name>W7EI52_BIPV3</name>